<protein>
    <recommendedName>
        <fullName evidence="5">DegV family protein</fullName>
    </recommendedName>
</protein>
<dbReference type="InterPro" id="IPR043168">
    <property type="entry name" value="DegV_C"/>
</dbReference>
<dbReference type="OrthoDB" id="9775494at2"/>
<keyword evidence="4" id="KW-1185">Reference proteome</keyword>
<evidence type="ECO:0000313" key="3">
    <source>
        <dbReference type="EMBL" id="KRK33921.1"/>
    </source>
</evidence>
<dbReference type="InterPro" id="IPR050270">
    <property type="entry name" value="DegV_domain_contain"/>
</dbReference>
<gene>
    <name evidence="3" type="ORF">FC07_GL000908</name>
</gene>
<evidence type="ECO:0000313" key="4">
    <source>
        <dbReference type="Proteomes" id="UP000051461"/>
    </source>
</evidence>
<dbReference type="Gene3D" id="3.40.50.10170">
    <property type="match status" value="1"/>
</dbReference>
<reference evidence="3 4" key="1">
    <citation type="journal article" date="2015" name="Genome Announc.">
        <title>Expanding the biotechnology potential of lactobacilli through comparative genomics of 213 strains and associated genera.</title>
        <authorList>
            <person name="Sun Z."/>
            <person name="Harris H.M."/>
            <person name="McCann A."/>
            <person name="Guo C."/>
            <person name="Argimon S."/>
            <person name="Zhang W."/>
            <person name="Yang X."/>
            <person name="Jeffery I.B."/>
            <person name="Cooney J.C."/>
            <person name="Kagawa T.F."/>
            <person name="Liu W."/>
            <person name="Song Y."/>
            <person name="Salvetti E."/>
            <person name="Wrobel A."/>
            <person name="Rasinkangas P."/>
            <person name="Parkhill J."/>
            <person name="Rea M.C."/>
            <person name="O'Sullivan O."/>
            <person name="Ritari J."/>
            <person name="Douillard F.P."/>
            <person name="Paul Ross R."/>
            <person name="Yang R."/>
            <person name="Briner A.E."/>
            <person name="Felis G.E."/>
            <person name="de Vos W.M."/>
            <person name="Barrangou R."/>
            <person name="Klaenhammer T.R."/>
            <person name="Caufield P.W."/>
            <person name="Cui Y."/>
            <person name="Zhang H."/>
            <person name="O'Toole P.W."/>
        </authorList>
    </citation>
    <scope>NUCLEOTIDE SEQUENCE [LARGE SCALE GENOMIC DNA]</scope>
    <source>
        <strain evidence="3 4">DSM 20003</strain>
    </source>
</reference>
<dbReference type="STRING" id="1423726.FC07_GL000908"/>
<evidence type="ECO:0000256" key="1">
    <source>
        <dbReference type="ARBA" id="ARBA00003238"/>
    </source>
</evidence>
<dbReference type="PANTHER" id="PTHR33434">
    <property type="entry name" value="DEGV DOMAIN-CONTAINING PROTEIN DR_1986-RELATED"/>
    <property type="match status" value="1"/>
</dbReference>
<comment type="caution">
    <text evidence="3">The sequence shown here is derived from an EMBL/GenBank/DDBJ whole genome shotgun (WGS) entry which is preliminary data.</text>
</comment>
<comment type="function">
    <text evidence="1">May bind long-chain fatty acids, such as palmitate, and may play a role in lipid transport or fatty acid metabolism.</text>
</comment>
<organism evidence="3 4">
    <name type="scientific">Loigolactobacillus bifermentans DSM 20003</name>
    <dbReference type="NCBI Taxonomy" id="1423726"/>
    <lineage>
        <taxon>Bacteria</taxon>
        <taxon>Bacillati</taxon>
        <taxon>Bacillota</taxon>
        <taxon>Bacilli</taxon>
        <taxon>Lactobacillales</taxon>
        <taxon>Lactobacillaceae</taxon>
        <taxon>Loigolactobacillus</taxon>
    </lineage>
</organism>
<name>A0A0R1GPZ5_9LACO</name>
<dbReference type="RefSeq" id="WP_057905306.1">
    <property type="nucleotide sequence ID" value="NZ_AZDA01000098.1"/>
</dbReference>
<evidence type="ECO:0000256" key="2">
    <source>
        <dbReference type="ARBA" id="ARBA00023121"/>
    </source>
</evidence>
<dbReference type="EMBL" id="AZDA01000098">
    <property type="protein sequence ID" value="KRK33921.1"/>
    <property type="molecule type" value="Genomic_DNA"/>
</dbReference>
<sequence length="287" mass="31224">MKIAVVTDSATCLTAEQAAAHNITVVPITVIFGQQAYRENIDLTTEEFYHKLETEPELPTTAQISMGQIQAVYDDLAAQGYDAVISIHLSSGITTFYQNLVAYLPNVTNIKVYPFDSLLASAAEADQALYAAKLVAAGTAPAAIISALEKLRASQRVDFMVANLSHLVRTGRLSNASAMVGNMLRIKPILSFNADGAINIVAKERTMRRAYQHAKQELATYIETSPYPVRATVVDGDNAAESAKWLTDLQATYPQLTLATSHLGPVLGTHVGRKVMGLIWSYDFEKM</sequence>
<dbReference type="Gene3D" id="3.30.1180.10">
    <property type="match status" value="1"/>
</dbReference>
<proteinExistence type="predicted"/>
<dbReference type="GO" id="GO:0008289">
    <property type="term" value="F:lipid binding"/>
    <property type="evidence" value="ECO:0007669"/>
    <property type="project" value="UniProtKB-KW"/>
</dbReference>
<dbReference type="NCBIfam" id="TIGR00762">
    <property type="entry name" value="DegV"/>
    <property type="match status" value="1"/>
</dbReference>
<dbReference type="Proteomes" id="UP000051461">
    <property type="component" value="Unassembled WGS sequence"/>
</dbReference>
<dbReference type="PANTHER" id="PTHR33434:SF2">
    <property type="entry name" value="FATTY ACID-BINDING PROTEIN TM_1468"/>
    <property type="match status" value="1"/>
</dbReference>
<accession>A0A0R1GPZ5</accession>
<evidence type="ECO:0008006" key="5">
    <source>
        <dbReference type="Google" id="ProtNLM"/>
    </source>
</evidence>
<dbReference type="AlphaFoldDB" id="A0A0R1GPZ5"/>
<dbReference type="SUPFAM" id="SSF82549">
    <property type="entry name" value="DAK1/DegV-like"/>
    <property type="match status" value="1"/>
</dbReference>
<dbReference type="PATRIC" id="fig|1423726.3.peg.935"/>
<keyword evidence="2" id="KW-0446">Lipid-binding</keyword>
<dbReference type="PROSITE" id="PS51482">
    <property type="entry name" value="DEGV"/>
    <property type="match status" value="1"/>
</dbReference>
<dbReference type="Pfam" id="PF02645">
    <property type="entry name" value="DegV"/>
    <property type="match status" value="1"/>
</dbReference>
<dbReference type="InterPro" id="IPR003797">
    <property type="entry name" value="DegV"/>
</dbReference>